<dbReference type="OrthoDB" id="2019666at2759"/>
<organism evidence="1 2">
    <name type="scientific">Pseudovirgaria hyperparasitica</name>
    <dbReference type="NCBI Taxonomy" id="470096"/>
    <lineage>
        <taxon>Eukaryota</taxon>
        <taxon>Fungi</taxon>
        <taxon>Dikarya</taxon>
        <taxon>Ascomycota</taxon>
        <taxon>Pezizomycotina</taxon>
        <taxon>Dothideomycetes</taxon>
        <taxon>Dothideomycetes incertae sedis</taxon>
        <taxon>Acrospermales</taxon>
        <taxon>Acrospermaceae</taxon>
        <taxon>Pseudovirgaria</taxon>
    </lineage>
</organism>
<evidence type="ECO:0008006" key="3">
    <source>
        <dbReference type="Google" id="ProtNLM"/>
    </source>
</evidence>
<keyword evidence="2" id="KW-1185">Reference proteome</keyword>
<dbReference type="InterPro" id="IPR016181">
    <property type="entry name" value="Acyl_CoA_acyltransferase"/>
</dbReference>
<reference evidence="1" key="1">
    <citation type="journal article" date="2020" name="Stud. Mycol.">
        <title>101 Dothideomycetes genomes: a test case for predicting lifestyles and emergence of pathogens.</title>
        <authorList>
            <person name="Haridas S."/>
            <person name="Albert R."/>
            <person name="Binder M."/>
            <person name="Bloem J."/>
            <person name="Labutti K."/>
            <person name="Salamov A."/>
            <person name="Andreopoulos B."/>
            <person name="Baker S."/>
            <person name="Barry K."/>
            <person name="Bills G."/>
            <person name="Bluhm B."/>
            <person name="Cannon C."/>
            <person name="Castanera R."/>
            <person name="Culley D."/>
            <person name="Daum C."/>
            <person name="Ezra D."/>
            <person name="Gonzalez J."/>
            <person name="Henrissat B."/>
            <person name="Kuo A."/>
            <person name="Liang C."/>
            <person name="Lipzen A."/>
            <person name="Lutzoni F."/>
            <person name="Magnuson J."/>
            <person name="Mondo S."/>
            <person name="Nolan M."/>
            <person name="Ohm R."/>
            <person name="Pangilinan J."/>
            <person name="Park H.-J."/>
            <person name="Ramirez L."/>
            <person name="Alfaro M."/>
            <person name="Sun H."/>
            <person name="Tritt A."/>
            <person name="Yoshinaga Y."/>
            <person name="Zwiers L.-H."/>
            <person name="Turgeon B."/>
            <person name="Goodwin S."/>
            <person name="Spatafora J."/>
            <person name="Crous P."/>
            <person name="Grigoriev I."/>
        </authorList>
    </citation>
    <scope>NUCLEOTIDE SEQUENCE</scope>
    <source>
        <strain evidence="1">CBS 121739</strain>
    </source>
</reference>
<protein>
    <recommendedName>
        <fullName evidence="3">N-acetyltransferase domain-containing protein</fullName>
    </recommendedName>
</protein>
<dbReference type="EMBL" id="ML996565">
    <property type="protein sequence ID" value="KAF2762735.1"/>
    <property type="molecule type" value="Genomic_DNA"/>
</dbReference>
<evidence type="ECO:0000313" key="1">
    <source>
        <dbReference type="EMBL" id="KAF2762735.1"/>
    </source>
</evidence>
<dbReference type="GeneID" id="54483634"/>
<dbReference type="Gene3D" id="3.40.630.30">
    <property type="match status" value="1"/>
</dbReference>
<proteinExistence type="predicted"/>
<dbReference type="SUPFAM" id="SSF55729">
    <property type="entry name" value="Acyl-CoA N-acyltransferases (Nat)"/>
    <property type="match status" value="1"/>
</dbReference>
<accession>A0A6A6WKL4</accession>
<dbReference type="Proteomes" id="UP000799437">
    <property type="component" value="Unassembled WGS sequence"/>
</dbReference>
<dbReference type="AlphaFoldDB" id="A0A6A6WKL4"/>
<dbReference type="RefSeq" id="XP_033605186.1">
    <property type="nucleotide sequence ID" value="XM_033742580.1"/>
</dbReference>
<name>A0A6A6WKL4_9PEZI</name>
<sequence length="253" mass="28639">MHKTVFESFKSDQVTEEMLDEAAKLFSENYGVWSEHAAEGMGKFAKAGRPVRLSKERLRNEYLPSETSSYVRVTVNDNLAGNAFACRWSIDGRTICWITQLVVHHDYRERGLATRLLNETRLDGDDVYGIMSSHPAACLAASRAYGRPIDTASLEFMKENAQSIMKASPAGYVRDAKLQGWLFDSEDTSGLVSSVDTGFFVDHEEPLAALKWVRKSMEWPLGELLEGHEFILILQAKRRFRFRSDSSRQNAMS</sequence>
<dbReference type="CDD" id="cd04301">
    <property type="entry name" value="NAT_SF"/>
    <property type="match status" value="1"/>
</dbReference>
<evidence type="ECO:0000313" key="2">
    <source>
        <dbReference type="Proteomes" id="UP000799437"/>
    </source>
</evidence>
<gene>
    <name evidence="1" type="ORF">EJ05DRAFT_459522</name>
</gene>